<dbReference type="SUPFAM" id="SSF57667">
    <property type="entry name" value="beta-beta-alpha zinc fingers"/>
    <property type="match status" value="2"/>
</dbReference>
<evidence type="ECO:0000256" key="4">
    <source>
        <dbReference type="ARBA" id="ARBA00022737"/>
    </source>
</evidence>
<keyword evidence="9" id="KW-0804">Transcription</keyword>
<dbReference type="Pfam" id="PF00096">
    <property type="entry name" value="zf-C2H2"/>
    <property type="match status" value="3"/>
</dbReference>
<feature type="non-terminal residue" evidence="14">
    <location>
        <position position="1"/>
    </location>
</feature>
<keyword evidence="5 11" id="KW-0863">Zinc-finger</keyword>
<evidence type="ECO:0000259" key="13">
    <source>
        <dbReference type="PROSITE" id="PS50157"/>
    </source>
</evidence>
<dbReference type="GO" id="GO:0000978">
    <property type="term" value="F:RNA polymerase II cis-regulatory region sequence-specific DNA binding"/>
    <property type="evidence" value="ECO:0007669"/>
    <property type="project" value="TreeGrafter"/>
</dbReference>
<dbReference type="OrthoDB" id="8197458at2759"/>
<dbReference type="EMBL" id="JAATIS010001721">
    <property type="protein sequence ID" value="KAG2465721.1"/>
    <property type="molecule type" value="Genomic_DNA"/>
</dbReference>
<dbReference type="InterPro" id="IPR036236">
    <property type="entry name" value="Znf_C2H2_sf"/>
</dbReference>
<comment type="caution">
    <text evidence="14">The sequence shown here is derived from an EMBL/GenBank/DDBJ whole genome shotgun (WGS) entry which is preliminary data.</text>
</comment>
<feature type="domain" description="C2H2-type" evidence="13">
    <location>
        <begin position="406"/>
        <end position="433"/>
    </location>
</feature>
<dbReference type="Gene3D" id="3.30.160.60">
    <property type="entry name" value="Classic Zinc Finger"/>
    <property type="match status" value="3"/>
</dbReference>
<dbReference type="AlphaFoldDB" id="A0A8X8BTF0"/>
<keyword evidence="4" id="KW-0677">Repeat</keyword>
<evidence type="ECO:0000256" key="10">
    <source>
        <dbReference type="ARBA" id="ARBA00023242"/>
    </source>
</evidence>
<dbReference type="FunFam" id="3.30.160.60:FF:000064">
    <property type="entry name" value="Early growth response protein 3"/>
    <property type="match status" value="1"/>
</dbReference>
<feature type="domain" description="C2H2-type" evidence="13">
    <location>
        <begin position="376"/>
        <end position="405"/>
    </location>
</feature>
<keyword evidence="15" id="KW-1185">Reference proteome</keyword>
<proteinExistence type="inferred from homology"/>
<evidence type="ECO:0000256" key="12">
    <source>
        <dbReference type="SAM" id="MobiDB-lite"/>
    </source>
</evidence>
<dbReference type="PANTHER" id="PTHR23235:SF155">
    <property type="entry name" value="EARLY GROWTH RESPONSE 4-RELATED"/>
    <property type="match status" value="1"/>
</dbReference>
<dbReference type="PANTHER" id="PTHR23235">
    <property type="entry name" value="KRUEPPEL-LIKE TRANSCRIPTION FACTOR"/>
    <property type="match status" value="1"/>
</dbReference>
<feature type="compositionally biased region" description="Polar residues" evidence="12">
    <location>
        <begin position="41"/>
        <end position="54"/>
    </location>
</feature>
<dbReference type="SMART" id="SM00355">
    <property type="entry name" value="ZnF_C2H2"/>
    <property type="match status" value="3"/>
</dbReference>
<evidence type="ECO:0000256" key="3">
    <source>
        <dbReference type="ARBA" id="ARBA00022723"/>
    </source>
</evidence>
<feature type="domain" description="C2H2-type" evidence="13">
    <location>
        <begin position="434"/>
        <end position="461"/>
    </location>
</feature>
<feature type="non-terminal residue" evidence="14">
    <location>
        <position position="481"/>
    </location>
</feature>
<dbReference type="PROSITE" id="PS00028">
    <property type="entry name" value="ZINC_FINGER_C2H2_1"/>
    <property type="match status" value="3"/>
</dbReference>
<feature type="region of interest" description="Disordered" evidence="12">
    <location>
        <begin position="40"/>
        <end position="65"/>
    </location>
</feature>
<dbReference type="InterPro" id="IPR013087">
    <property type="entry name" value="Znf_C2H2_type"/>
</dbReference>
<comment type="similarity">
    <text evidence="2">Belongs to the krueppel C2H2-type zinc-finger protein family.</text>
</comment>
<evidence type="ECO:0000256" key="2">
    <source>
        <dbReference type="ARBA" id="ARBA00006991"/>
    </source>
</evidence>
<evidence type="ECO:0000256" key="1">
    <source>
        <dbReference type="ARBA" id="ARBA00004123"/>
    </source>
</evidence>
<keyword evidence="6" id="KW-0862">Zinc</keyword>
<name>A0A8X8BTF0_POLSE</name>
<evidence type="ECO:0000313" key="14">
    <source>
        <dbReference type="EMBL" id="KAG2465721.1"/>
    </source>
</evidence>
<evidence type="ECO:0000256" key="5">
    <source>
        <dbReference type="ARBA" id="ARBA00022771"/>
    </source>
</evidence>
<organism evidence="14 15">
    <name type="scientific">Polypterus senegalus</name>
    <name type="common">Senegal bichir</name>
    <dbReference type="NCBI Taxonomy" id="55291"/>
    <lineage>
        <taxon>Eukaryota</taxon>
        <taxon>Metazoa</taxon>
        <taxon>Chordata</taxon>
        <taxon>Craniata</taxon>
        <taxon>Vertebrata</taxon>
        <taxon>Euteleostomi</taxon>
        <taxon>Actinopterygii</taxon>
        <taxon>Polypteriformes</taxon>
        <taxon>Polypteridae</taxon>
        <taxon>Polypterus</taxon>
    </lineage>
</organism>
<evidence type="ECO:0000256" key="8">
    <source>
        <dbReference type="ARBA" id="ARBA00023125"/>
    </source>
</evidence>
<evidence type="ECO:0000256" key="11">
    <source>
        <dbReference type="PROSITE-ProRule" id="PRU00042"/>
    </source>
</evidence>
<dbReference type="GO" id="GO:0008270">
    <property type="term" value="F:zinc ion binding"/>
    <property type="evidence" value="ECO:0007669"/>
    <property type="project" value="UniProtKB-KW"/>
</dbReference>
<feature type="region of interest" description="Disordered" evidence="12">
    <location>
        <begin position="353"/>
        <end position="374"/>
    </location>
</feature>
<sequence length="481" mass="53465">MLNNMDLNSQDSFFSQYDDCCNPSPEVESLGPEINQKHFTESQSESPVHFNQGTPIEPKTETSNSDFFFDPSENADYRFPSSLNYSGSFYVETSSGASCSAETLLNMISEIVGISTLPISEMQQSQSEAVFSSSHSQLEHGQDLPPNCTSVPALYTENPVYSSYANVHVPEAGIAPGANAAPSQEANRKLSQAQTDMPAFPVVVKSERDTSDYEWDPFHNKPEGYVTSEYNDLFAMTDDCSPLSQQVDSKDFLDSLSTVCHTSDLAAKLEGSGIPDLCFIDRQQTFHGQISPNYQIQMMAGLNSISTPTQTVAVQTLGSQCTLDYTTSMLANAVDSLLYPQVTQTAFLKTGLRPEKPSRSRKCQTGSNGPAKEKPFACPMDNCERRFSRSDELNRHLRIHTGHKPFQCRICLRSFSRSDHLTTHTRTHTGEKPFSCDVCGRRFARSDERKRHGRVHLKQKEKSELKPQLLTACSFSLPQGF</sequence>
<accession>A0A8X8BTF0</accession>
<evidence type="ECO:0000256" key="9">
    <source>
        <dbReference type="ARBA" id="ARBA00023163"/>
    </source>
</evidence>
<protein>
    <submittedName>
        <fullName evidence="14">EGR1B protein</fullName>
    </submittedName>
</protein>
<dbReference type="Proteomes" id="UP000886611">
    <property type="component" value="Unassembled WGS sequence"/>
</dbReference>
<comment type="subcellular location">
    <subcellularLocation>
        <location evidence="1">Nucleus</location>
    </subcellularLocation>
</comment>
<keyword evidence="10" id="KW-0539">Nucleus</keyword>
<dbReference type="GO" id="GO:0005634">
    <property type="term" value="C:nucleus"/>
    <property type="evidence" value="ECO:0007669"/>
    <property type="project" value="UniProtKB-SubCell"/>
</dbReference>
<dbReference type="GO" id="GO:0000981">
    <property type="term" value="F:DNA-binding transcription factor activity, RNA polymerase II-specific"/>
    <property type="evidence" value="ECO:0007669"/>
    <property type="project" value="TreeGrafter"/>
</dbReference>
<evidence type="ECO:0000313" key="15">
    <source>
        <dbReference type="Proteomes" id="UP000886611"/>
    </source>
</evidence>
<evidence type="ECO:0000256" key="6">
    <source>
        <dbReference type="ARBA" id="ARBA00022833"/>
    </source>
</evidence>
<keyword evidence="3" id="KW-0479">Metal-binding</keyword>
<reference evidence="14 15" key="1">
    <citation type="journal article" date="2021" name="Cell">
        <title>Tracing the genetic footprints of vertebrate landing in non-teleost ray-finned fishes.</title>
        <authorList>
            <person name="Bi X."/>
            <person name="Wang K."/>
            <person name="Yang L."/>
            <person name="Pan H."/>
            <person name="Jiang H."/>
            <person name="Wei Q."/>
            <person name="Fang M."/>
            <person name="Yu H."/>
            <person name="Zhu C."/>
            <person name="Cai Y."/>
            <person name="He Y."/>
            <person name="Gan X."/>
            <person name="Zeng H."/>
            <person name="Yu D."/>
            <person name="Zhu Y."/>
            <person name="Jiang H."/>
            <person name="Qiu Q."/>
            <person name="Yang H."/>
            <person name="Zhang Y.E."/>
            <person name="Wang W."/>
            <person name="Zhu M."/>
            <person name="He S."/>
            <person name="Zhang G."/>
        </authorList>
    </citation>
    <scope>NUCLEOTIDE SEQUENCE [LARGE SCALE GENOMIC DNA]</scope>
    <source>
        <strain evidence="14">Bchr_013</strain>
    </source>
</reference>
<gene>
    <name evidence="14" type="primary">Egr1b</name>
    <name evidence="14" type="ORF">GTO96_0016921</name>
</gene>
<keyword evidence="8" id="KW-0238">DNA-binding</keyword>
<dbReference type="PROSITE" id="PS50157">
    <property type="entry name" value="ZINC_FINGER_C2H2_2"/>
    <property type="match status" value="3"/>
</dbReference>
<evidence type="ECO:0000256" key="7">
    <source>
        <dbReference type="ARBA" id="ARBA00023015"/>
    </source>
</evidence>
<keyword evidence="7" id="KW-0805">Transcription regulation</keyword>